<name>A0A9X6NA41_BACTV</name>
<evidence type="ECO:0000256" key="1">
    <source>
        <dbReference type="ARBA" id="ARBA00023125"/>
    </source>
</evidence>
<keyword evidence="1" id="KW-0238">DNA-binding</keyword>
<dbReference type="RefSeq" id="WP_006926583.1">
    <property type="nucleotide sequence ID" value="NZ_MOOV01000069.1"/>
</dbReference>
<feature type="domain" description="HTH cro/C1-type" evidence="2">
    <location>
        <begin position="7"/>
        <end position="59"/>
    </location>
</feature>
<accession>A0A9X6NA41</accession>
<dbReference type="InterPro" id="IPR001387">
    <property type="entry name" value="Cro/C1-type_HTH"/>
</dbReference>
<dbReference type="GO" id="GO:0003677">
    <property type="term" value="F:DNA binding"/>
    <property type="evidence" value="ECO:0007669"/>
    <property type="project" value="UniProtKB-KW"/>
</dbReference>
<comment type="caution">
    <text evidence="3">The sequence shown here is derived from an EMBL/GenBank/DDBJ whole genome shotgun (WGS) entry which is preliminary data.</text>
</comment>
<dbReference type="PANTHER" id="PTHR46558:SF11">
    <property type="entry name" value="HTH-TYPE TRANSCRIPTIONAL REGULATOR XRE"/>
    <property type="match status" value="1"/>
</dbReference>
<dbReference type="AlphaFoldDB" id="A0A9X6NA41"/>
<evidence type="ECO:0000259" key="2">
    <source>
        <dbReference type="PROSITE" id="PS50943"/>
    </source>
</evidence>
<dbReference type="CDD" id="cd00093">
    <property type="entry name" value="HTH_XRE"/>
    <property type="match status" value="1"/>
</dbReference>
<dbReference type="Pfam" id="PF13560">
    <property type="entry name" value="HTH_31"/>
    <property type="match status" value="1"/>
</dbReference>
<gene>
    <name evidence="3" type="ORF">BK784_06170</name>
</gene>
<dbReference type="InterPro" id="IPR010982">
    <property type="entry name" value="Lambda_DNA-bd_dom_sf"/>
</dbReference>
<dbReference type="Proteomes" id="UP000195160">
    <property type="component" value="Unassembled WGS sequence"/>
</dbReference>
<dbReference type="SMART" id="SM00530">
    <property type="entry name" value="HTH_XRE"/>
    <property type="match status" value="1"/>
</dbReference>
<dbReference type="PANTHER" id="PTHR46558">
    <property type="entry name" value="TRACRIPTIONAL REGULATORY PROTEIN-RELATED-RELATED"/>
    <property type="match status" value="1"/>
</dbReference>
<dbReference type="EMBL" id="MOOV01000069">
    <property type="protein sequence ID" value="OUC02972.1"/>
    <property type="molecule type" value="Genomic_DNA"/>
</dbReference>
<organism evidence="3 4">
    <name type="scientific">Bacillus thuringiensis subsp. medellin</name>
    <dbReference type="NCBI Taxonomy" id="79672"/>
    <lineage>
        <taxon>Bacteria</taxon>
        <taxon>Bacillati</taxon>
        <taxon>Bacillota</taxon>
        <taxon>Bacilli</taxon>
        <taxon>Bacillales</taxon>
        <taxon>Bacillaceae</taxon>
        <taxon>Bacillus</taxon>
        <taxon>Bacillus cereus group</taxon>
    </lineage>
</organism>
<dbReference type="Gene3D" id="1.10.260.40">
    <property type="entry name" value="lambda repressor-like DNA-binding domains"/>
    <property type="match status" value="1"/>
</dbReference>
<sequence>MTLGNKLKQLRGKRTQGEIANQLNISRPTYSHLETNRIEPSMSLLTAIADLYCVTTDYLLGRSQDSRLTEAEDKITNNMASRFAELVADLPENEQENAWRQALMYVQFTKNQK</sequence>
<dbReference type="PROSITE" id="PS50943">
    <property type="entry name" value="HTH_CROC1"/>
    <property type="match status" value="1"/>
</dbReference>
<reference evidence="3 4" key="1">
    <citation type="submission" date="2016-10" db="EMBL/GenBank/DDBJ databases">
        <title>Comparative genomics of Bacillus thuringiensis reveals a path to pathogens against multiple invertebrate hosts.</title>
        <authorList>
            <person name="Zheng J."/>
            <person name="Gao Q."/>
            <person name="Liu H."/>
            <person name="Peng D."/>
            <person name="Ruan L."/>
            <person name="Sun M."/>
        </authorList>
    </citation>
    <scope>NUCLEOTIDE SEQUENCE [LARGE SCALE GENOMIC DNA]</scope>
    <source>
        <strain evidence="3">T30001</strain>
    </source>
</reference>
<evidence type="ECO:0000313" key="3">
    <source>
        <dbReference type="EMBL" id="OUC02972.1"/>
    </source>
</evidence>
<dbReference type="SUPFAM" id="SSF47413">
    <property type="entry name" value="lambda repressor-like DNA-binding domains"/>
    <property type="match status" value="1"/>
</dbReference>
<evidence type="ECO:0000313" key="4">
    <source>
        <dbReference type="Proteomes" id="UP000195160"/>
    </source>
</evidence>
<proteinExistence type="predicted"/>
<protein>
    <submittedName>
        <fullName evidence="3">Transcriptional regulator</fullName>
    </submittedName>
</protein>